<accession>A0A4D4MIM0</accession>
<gene>
    <name evidence="1" type="ORF">SAV14893_072150</name>
    <name evidence="2" type="ORF">SAV31267_013430</name>
</gene>
<sequence>MRVGRGNHRSRKNEYLFEDAVQSFSGFQVRAERFEGKFGTRRSRSASRNALTGHVRNYSASGTWAQPL</sequence>
<evidence type="ECO:0000313" key="4">
    <source>
        <dbReference type="Proteomes" id="UP000302139"/>
    </source>
</evidence>
<dbReference type="Proteomes" id="UP000299211">
    <property type="component" value="Unassembled WGS sequence"/>
</dbReference>
<dbReference type="EMBL" id="BJHX01000001">
    <property type="protein sequence ID" value="GDY67822.1"/>
    <property type="molecule type" value="Genomic_DNA"/>
</dbReference>
<organism evidence="2 3">
    <name type="scientific">Streptomyces avermitilis</name>
    <dbReference type="NCBI Taxonomy" id="33903"/>
    <lineage>
        <taxon>Bacteria</taxon>
        <taxon>Bacillati</taxon>
        <taxon>Actinomycetota</taxon>
        <taxon>Actinomycetes</taxon>
        <taxon>Kitasatosporales</taxon>
        <taxon>Streptomycetaceae</taxon>
        <taxon>Streptomyces</taxon>
    </lineage>
</organism>
<dbReference type="Proteomes" id="UP000302139">
    <property type="component" value="Unassembled WGS sequence"/>
</dbReference>
<evidence type="ECO:0000313" key="3">
    <source>
        <dbReference type="Proteomes" id="UP000299211"/>
    </source>
</evidence>
<evidence type="ECO:0000313" key="2">
    <source>
        <dbReference type="EMBL" id="GDY71858.1"/>
    </source>
</evidence>
<reference evidence="1 4" key="2">
    <citation type="submission" date="2019-04" db="EMBL/GenBank/DDBJ databases">
        <title>Draft genome sequences of Streptomyces avermitilis NBRC 14893.</title>
        <authorList>
            <person name="Komaki H."/>
            <person name="Tamura T."/>
            <person name="Hosoyama A."/>
        </authorList>
    </citation>
    <scope>NUCLEOTIDE SEQUENCE [LARGE SCALE GENOMIC DNA]</scope>
    <source>
        <strain evidence="1 4">NBRC 14893</strain>
    </source>
</reference>
<dbReference type="AlphaFoldDB" id="A0A4D4MIM0"/>
<evidence type="ECO:0000313" key="1">
    <source>
        <dbReference type="EMBL" id="GDY67822.1"/>
    </source>
</evidence>
<proteinExistence type="predicted"/>
<name>A0A4D4MIM0_STRAX</name>
<reference evidence="2 3" key="1">
    <citation type="submission" date="2019-04" db="EMBL/GenBank/DDBJ databases">
        <title>Draft genome sequences of Streptomyces avermitilis ATCC 31267.</title>
        <authorList>
            <person name="Komaki H."/>
            <person name="Tamura T."/>
            <person name="Hosoyama A."/>
        </authorList>
    </citation>
    <scope>NUCLEOTIDE SEQUENCE [LARGE SCALE GENOMIC DNA]</scope>
    <source>
        <strain evidence="2 3">ATCC 31267</strain>
    </source>
</reference>
<comment type="caution">
    <text evidence="2">The sequence shown here is derived from an EMBL/GenBank/DDBJ whole genome shotgun (WGS) entry which is preliminary data.</text>
</comment>
<dbReference type="EMBL" id="BJHY01000001">
    <property type="protein sequence ID" value="GDY71858.1"/>
    <property type="molecule type" value="Genomic_DNA"/>
</dbReference>
<protein>
    <submittedName>
        <fullName evidence="2">Uncharacterized protein</fullName>
    </submittedName>
</protein>